<keyword evidence="3" id="KW-1185">Reference proteome</keyword>
<protein>
    <submittedName>
        <fullName evidence="2">Uncharacterized protein</fullName>
    </submittedName>
</protein>
<gene>
    <name evidence="2" type="ORF">SLEP1_g40399</name>
</gene>
<dbReference type="EMBL" id="BPVZ01000092">
    <property type="protein sequence ID" value="GKV31730.1"/>
    <property type="molecule type" value="Genomic_DNA"/>
</dbReference>
<dbReference type="PANTHER" id="PTHR34200">
    <property type="entry name" value="DENTIN SIALOPHOSPHOPROTEIN-LIKE ISOFORM X1"/>
    <property type="match status" value="1"/>
</dbReference>
<evidence type="ECO:0000313" key="2">
    <source>
        <dbReference type="EMBL" id="GKV31730.1"/>
    </source>
</evidence>
<dbReference type="AlphaFoldDB" id="A0AAV5L3N3"/>
<feature type="region of interest" description="Disordered" evidence="1">
    <location>
        <begin position="1"/>
        <end position="38"/>
    </location>
</feature>
<evidence type="ECO:0000313" key="3">
    <source>
        <dbReference type="Proteomes" id="UP001054252"/>
    </source>
</evidence>
<comment type="caution">
    <text evidence="2">The sequence shown here is derived from an EMBL/GenBank/DDBJ whole genome shotgun (WGS) entry which is preliminary data.</text>
</comment>
<dbReference type="Proteomes" id="UP001054252">
    <property type="component" value="Unassembled WGS sequence"/>
</dbReference>
<name>A0AAV5L3N3_9ROSI</name>
<reference evidence="2 3" key="1">
    <citation type="journal article" date="2021" name="Commun. Biol.">
        <title>The genome of Shorea leprosula (Dipterocarpaceae) highlights the ecological relevance of drought in aseasonal tropical rainforests.</title>
        <authorList>
            <person name="Ng K.K.S."/>
            <person name="Kobayashi M.J."/>
            <person name="Fawcett J.A."/>
            <person name="Hatakeyama M."/>
            <person name="Paape T."/>
            <person name="Ng C.H."/>
            <person name="Ang C.C."/>
            <person name="Tnah L.H."/>
            <person name="Lee C.T."/>
            <person name="Nishiyama T."/>
            <person name="Sese J."/>
            <person name="O'Brien M.J."/>
            <person name="Copetti D."/>
            <person name="Mohd Noor M.I."/>
            <person name="Ong R.C."/>
            <person name="Putra M."/>
            <person name="Sireger I.Z."/>
            <person name="Indrioko S."/>
            <person name="Kosugi Y."/>
            <person name="Izuno A."/>
            <person name="Isagi Y."/>
            <person name="Lee S.L."/>
            <person name="Shimizu K.K."/>
        </authorList>
    </citation>
    <scope>NUCLEOTIDE SEQUENCE [LARGE SCALE GENOMIC DNA]</scope>
    <source>
        <strain evidence="2">214</strain>
    </source>
</reference>
<dbReference type="PANTHER" id="PTHR34200:SF8">
    <property type="entry name" value="TRANSMEMBRANE PROTEIN"/>
    <property type="match status" value="1"/>
</dbReference>
<feature type="region of interest" description="Disordered" evidence="1">
    <location>
        <begin position="193"/>
        <end position="238"/>
    </location>
</feature>
<sequence length="238" mass="25891">MRASSDNVDTKKLPNEGDHAGEAKVRKDGFRAGGGECDPSTMCTDEDRKFVARLQVPGNGLGDKKKRKGKGGGKEIICLPFAGVLVKVSVRDGGTGNVIVLKEGSSNCSLDFKDLIALNSVNDSDESAKSYISFISRSPDTVTVFLAALLMLASGWMCFSVQKRHLLNSHSRYQKLDTGLPVLARAKTEDDVNDGWDNSWDDSWNDEEAPHTPPMPVIPSLSSKGLASRRLNKEGWKH</sequence>
<feature type="compositionally biased region" description="Acidic residues" evidence="1">
    <location>
        <begin position="193"/>
        <end position="207"/>
    </location>
</feature>
<organism evidence="2 3">
    <name type="scientific">Rubroshorea leprosula</name>
    <dbReference type="NCBI Taxonomy" id="152421"/>
    <lineage>
        <taxon>Eukaryota</taxon>
        <taxon>Viridiplantae</taxon>
        <taxon>Streptophyta</taxon>
        <taxon>Embryophyta</taxon>
        <taxon>Tracheophyta</taxon>
        <taxon>Spermatophyta</taxon>
        <taxon>Magnoliopsida</taxon>
        <taxon>eudicotyledons</taxon>
        <taxon>Gunneridae</taxon>
        <taxon>Pentapetalae</taxon>
        <taxon>rosids</taxon>
        <taxon>malvids</taxon>
        <taxon>Malvales</taxon>
        <taxon>Dipterocarpaceae</taxon>
        <taxon>Rubroshorea</taxon>
    </lineage>
</organism>
<feature type="compositionally biased region" description="Basic and acidic residues" evidence="1">
    <location>
        <begin position="8"/>
        <end position="30"/>
    </location>
</feature>
<accession>A0AAV5L3N3</accession>
<proteinExistence type="predicted"/>
<evidence type="ECO:0000256" key="1">
    <source>
        <dbReference type="SAM" id="MobiDB-lite"/>
    </source>
</evidence>